<protein>
    <submittedName>
        <fullName evidence="4">Putative enoyl-CoA hydratase</fullName>
    </submittedName>
</protein>
<keyword evidence="5" id="KW-1185">Reference proteome</keyword>
<organism evidence="4 5">
    <name type="scientific">Gordonia effusa NBRC 100432</name>
    <dbReference type="NCBI Taxonomy" id="1077974"/>
    <lineage>
        <taxon>Bacteria</taxon>
        <taxon>Bacillati</taxon>
        <taxon>Actinomycetota</taxon>
        <taxon>Actinomycetes</taxon>
        <taxon>Mycobacteriales</taxon>
        <taxon>Gordoniaceae</taxon>
        <taxon>Gordonia</taxon>
    </lineage>
</organism>
<evidence type="ECO:0000256" key="1">
    <source>
        <dbReference type="ARBA" id="ARBA00004275"/>
    </source>
</evidence>
<dbReference type="CDD" id="cd06558">
    <property type="entry name" value="crotonase-like"/>
    <property type="match status" value="1"/>
</dbReference>
<name>H0R2F4_9ACTN</name>
<keyword evidence="3" id="KW-0413">Isomerase</keyword>
<dbReference type="InterPro" id="IPR029045">
    <property type="entry name" value="ClpP/crotonase-like_dom_sf"/>
</dbReference>
<dbReference type="Pfam" id="PF00378">
    <property type="entry name" value="ECH_1"/>
    <property type="match status" value="1"/>
</dbReference>
<evidence type="ECO:0000256" key="3">
    <source>
        <dbReference type="ARBA" id="ARBA00023235"/>
    </source>
</evidence>
<keyword evidence="2" id="KW-0576">Peroxisome</keyword>
<dbReference type="InterPro" id="IPR051053">
    <property type="entry name" value="ECH/Chromodomain_protein"/>
</dbReference>
<evidence type="ECO:0000256" key="2">
    <source>
        <dbReference type="ARBA" id="ARBA00023140"/>
    </source>
</evidence>
<evidence type="ECO:0000313" key="4">
    <source>
        <dbReference type="EMBL" id="GAB19255.1"/>
    </source>
</evidence>
<dbReference type="Gene3D" id="3.90.226.10">
    <property type="entry name" value="2-enoyl-CoA Hydratase, Chain A, domain 1"/>
    <property type="match status" value="1"/>
</dbReference>
<dbReference type="SUPFAM" id="SSF52096">
    <property type="entry name" value="ClpP/crotonase"/>
    <property type="match status" value="1"/>
</dbReference>
<comment type="subcellular location">
    <subcellularLocation>
        <location evidence="1">Peroxisome</location>
    </subcellularLocation>
</comment>
<proteinExistence type="predicted"/>
<gene>
    <name evidence="4" type="ORF">GOEFS_077_00470</name>
</gene>
<dbReference type="InterPro" id="IPR001753">
    <property type="entry name" value="Enoyl-CoA_hydra/iso"/>
</dbReference>
<evidence type="ECO:0000313" key="5">
    <source>
        <dbReference type="Proteomes" id="UP000035034"/>
    </source>
</evidence>
<dbReference type="STRING" id="1077974.GOEFS_077_00470"/>
<dbReference type="eggNOG" id="COG1024">
    <property type="taxonomic scope" value="Bacteria"/>
</dbReference>
<dbReference type="GO" id="GO:0004165">
    <property type="term" value="F:delta(3)-delta(2)-enoyl-CoA isomerase activity"/>
    <property type="evidence" value="ECO:0007669"/>
    <property type="project" value="UniProtKB-ARBA"/>
</dbReference>
<dbReference type="PANTHER" id="PTHR43684">
    <property type="match status" value="1"/>
</dbReference>
<dbReference type="AlphaFoldDB" id="H0R2F4"/>
<comment type="caution">
    <text evidence="4">The sequence shown here is derived from an EMBL/GenBank/DDBJ whole genome shotgun (WGS) entry which is preliminary data.</text>
</comment>
<dbReference type="PANTHER" id="PTHR43684:SF1">
    <property type="entry name" value="ENOYL-COA DELTA ISOMERASE 2"/>
    <property type="match status" value="1"/>
</dbReference>
<reference evidence="4 5" key="1">
    <citation type="submission" date="2011-12" db="EMBL/GenBank/DDBJ databases">
        <title>Whole genome shotgun sequence of Gordonia effusa NBRC 100432.</title>
        <authorList>
            <person name="Yoshida I."/>
            <person name="Takarada H."/>
            <person name="Hosoyama A."/>
            <person name="Tsuchikane K."/>
            <person name="Katsumata H."/>
            <person name="Yamazaki S."/>
            <person name="Fujita N."/>
        </authorList>
    </citation>
    <scope>NUCLEOTIDE SEQUENCE [LARGE SCALE GENOMIC DNA]</scope>
    <source>
        <strain evidence="4 5">NBRC 100432</strain>
    </source>
</reference>
<dbReference type="Proteomes" id="UP000035034">
    <property type="component" value="Unassembled WGS sequence"/>
</dbReference>
<accession>H0R2F4</accession>
<dbReference type="EMBL" id="BAEH01000077">
    <property type="protein sequence ID" value="GAB19255.1"/>
    <property type="molecule type" value="Genomic_DNA"/>
</dbReference>
<sequence>MLQILAKGADDPQRRQLDIEGYMTANIDIIDGVGTGVSDDGIARIVISRPERMNALDGAASARIQSALGRWADDDAIRVVVIDGAGGSFSTGADVVGIASTASEQPSGGLSDEQARGIIAGGTDLALAVREVQAPVIASVDGAAAGIGASLAASADLIYATQRSYFLLAFINIGLMPDGGASMLFAAALGRARANELALLGEKLSAADAFDAGLVNRVVADRVELDEIVTQVAGRLAKRSPMAMRMTKAALDAHTLAGLQAALKRELSGQTALLQSPEFQAALSAFTGKSKH</sequence>